<organism evidence="1 2">
    <name type="scientific">Snodgrassella communis</name>
    <dbReference type="NCBI Taxonomy" id="2946699"/>
    <lineage>
        <taxon>Bacteria</taxon>
        <taxon>Pseudomonadati</taxon>
        <taxon>Pseudomonadota</taxon>
        <taxon>Betaproteobacteria</taxon>
        <taxon>Neisseriales</taxon>
        <taxon>Neisseriaceae</taxon>
        <taxon>Snodgrassella</taxon>
    </lineage>
</organism>
<dbReference type="AlphaFoldDB" id="A0A836MRX2"/>
<gene>
    <name evidence="1" type="ORF">SALWKB29_0613</name>
</gene>
<name>A0A836MRX2_9NEIS</name>
<proteinExistence type="predicted"/>
<evidence type="ECO:0000313" key="1">
    <source>
        <dbReference type="EMBL" id="KDN15509.1"/>
    </source>
</evidence>
<reference evidence="1 2" key="1">
    <citation type="submission" date="2014-03" db="EMBL/GenBank/DDBJ databases">
        <title>The genomes of two eusocial bee gut symbionts.</title>
        <authorList>
            <person name="Kwong W.K."/>
            <person name="Engel P."/>
            <person name="Koch H."/>
            <person name="Moran N.A."/>
        </authorList>
    </citation>
    <scope>NUCLEOTIDE SEQUENCE [LARGE SCALE GENOMIC DNA]</scope>
    <source>
        <strain evidence="2">wkB29</strain>
    </source>
</reference>
<protein>
    <submittedName>
        <fullName evidence="1">Uncharacterized protein</fullName>
    </submittedName>
</protein>
<sequence>MHNLHPSISAYTCYNQNKSLLDYSEIVQDFIKNNNRILDYIHQHSKIVD</sequence>
<dbReference type="Proteomes" id="UP000027170">
    <property type="component" value="Unassembled WGS sequence"/>
</dbReference>
<evidence type="ECO:0000313" key="2">
    <source>
        <dbReference type="Proteomes" id="UP000027170"/>
    </source>
</evidence>
<accession>A0A836MRX2</accession>
<keyword evidence="2" id="KW-1185">Reference proteome</keyword>
<dbReference type="EMBL" id="JFZV01000002">
    <property type="protein sequence ID" value="KDN15509.1"/>
    <property type="molecule type" value="Genomic_DNA"/>
</dbReference>
<comment type="caution">
    <text evidence="1">The sequence shown here is derived from an EMBL/GenBank/DDBJ whole genome shotgun (WGS) entry which is preliminary data.</text>
</comment>